<dbReference type="Gene3D" id="3.20.20.80">
    <property type="entry name" value="Glycosidases"/>
    <property type="match status" value="2"/>
</dbReference>
<name>A0AAE1BZZ0_PETCI</name>
<evidence type="ECO:0000259" key="10">
    <source>
        <dbReference type="Pfam" id="PF02836"/>
    </source>
</evidence>
<evidence type="ECO:0000256" key="6">
    <source>
        <dbReference type="ARBA" id="ARBA00023295"/>
    </source>
</evidence>
<dbReference type="PROSITE" id="PS00719">
    <property type="entry name" value="GLYCOSYL_HYDROL_F2_1"/>
    <property type="match status" value="1"/>
</dbReference>
<dbReference type="Gene3D" id="2.60.40.10">
    <property type="entry name" value="Immunoglobulins"/>
    <property type="match status" value="1"/>
</dbReference>
<accession>A0AAE1BZZ0</accession>
<dbReference type="GO" id="GO:0019391">
    <property type="term" value="P:glucuronoside catabolic process"/>
    <property type="evidence" value="ECO:0007669"/>
    <property type="project" value="TreeGrafter"/>
</dbReference>
<dbReference type="PROSITE" id="PS00608">
    <property type="entry name" value="GLYCOSYL_HYDROL_F2_2"/>
    <property type="match status" value="1"/>
</dbReference>
<dbReference type="EMBL" id="JAWQEG010005072">
    <property type="protein sequence ID" value="KAK3859232.1"/>
    <property type="molecule type" value="Genomic_DNA"/>
</dbReference>
<proteinExistence type="inferred from homology"/>
<evidence type="ECO:0000256" key="2">
    <source>
        <dbReference type="ARBA" id="ARBA00007401"/>
    </source>
</evidence>
<feature type="domain" description="Glycoside hydrolase family 2 catalytic" evidence="10">
    <location>
        <begin position="499"/>
        <end position="667"/>
    </location>
</feature>
<dbReference type="InterPro" id="IPR036156">
    <property type="entry name" value="Beta-gal/glucu_dom_sf"/>
</dbReference>
<dbReference type="SUPFAM" id="SSF49785">
    <property type="entry name" value="Galactose-binding domain-like"/>
    <property type="match status" value="1"/>
</dbReference>
<dbReference type="InterPro" id="IPR023230">
    <property type="entry name" value="Glyco_hydro_2_CS"/>
</dbReference>
<keyword evidence="7" id="KW-0458">Lysosome</keyword>
<dbReference type="Pfam" id="PF00703">
    <property type="entry name" value="Glyco_hydro_2"/>
    <property type="match status" value="1"/>
</dbReference>
<dbReference type="Gene3D" id="2.60.120.260">
    <property type="entry name" value="Galactose-binding domain-like"/>
    <property type="match status" value="1"/>
</dbReference>
<dbReference type="GO" id="GO:0004566">
    <property type="term" value="F:beta-glucuronidase activity"/>
    <property type="evidence" value="ECO:0007669"/>
    <property type="project" value="UniProtKB-EC"/>
</dbReference>
<dbReference type="Proteomes" id="UP001286313">
    <property type="component" value="Unassembled WGS sequence"/>
</dbReference>
<evidence type="ECO:0000256" key="8">
    <source>
        <dbReference type="SAM" id="SignalP"/>
    </source>
</evidence>
<protein>
    <recommendedName>
        <fullName evidence="4 7">Beta-glucuronidase</fullName>
        <ecNumber evidence="3 7">3.2.1.31</ecNumber>
    </recommendedName>
</protein>
<dbReference type="AlphaFoldDB" id="A0AAE1BZZ0"/>
<keyword evidence="13" id="KW-1185">Reference proteome</keyword>
<keyword evidence="6 7" id="KW-0326">Glycosidase</keyword>
<evidence type="ECO:0000256" key="3">
    <source>
        <dbReference type="ARBA" id="ARBA00012761"/>
    </source>
</evidence>
<dbReference type="SUPFAM" id="SSF49303">
    <property type="entry name" value="beta-Galactosidase/glucuronidase domain"/>
    <property type="match status" value="1"/>
</dbReference>
<comment type="catalytic activity">
    <reaction evidence="7">
        <text>a beta-D-glucuronoside + H2O = D-glucuronate + an alcohol</text>
        <dbReference type="Rhea" id="RHEA:17633"/>
        <dbReference type="ChEBI" id="CHEBI:15377"/>
        <dbReference type="ChEBI" id="CHEBI:30879"/>
        <dbReference type="ChEBI" id="CHEBI:58720"/>
        <dbReference type="ChEBI" id="CHEBI:83411"/>
        <dbReference type="EC" id="3.2.1.31"/>
    </reaction>
</comment>
<dbReference type="PANTHER" id="PTHR10066:SF67">
    <property type="entry name" value="BETA-GLUCURONIDASE"/>
    <property type="match status" value="1"/>
</dbReference>
<comment type="function">
    <text evidence="1 7">Plays an important role in the degradation of dermatan and keratan sulfates.</text>
</comment>
<comment type="caution">
    <text evidence="12">The sequence shown here is derived from an EMBL/GenBank/DDBJ whole genome shotgun (WGS) entry which is preliminary data.</text>
</comment>
<reference evidence="12" key="1">
    <citation type="submission" date="2023-10" db="EMBL/GenBank/DDBJ databases">
        <title>Genome assemblies of two species of porcelain crab, Petrolisthes cinctipes and Petrolisthes manimaculis (Anomura: Porcellanidae).</title>
        <authorList>
            <person name="Angst P."/>
        </authorList>
    </citation>
    <scope>NUCLEOTIDE SEQUENCE</scope>
    <source>
        <strain evidence="12">PB745_01</strain>
        <tissue evidence="12">Gill</tissue>
    </source>
</reference>
<keyword evidence="5 7" id="KW-0378">Hydrolase</keyword>
<evidence type="ECO:0000259" key="9">
    <source>
        <dbReference type="Pfam" id="PF00703"/>
    </source>
</evidence>
<dbReference type="InterPro" id="IPR023232">
    <property type="entry name" value="Glyco_hydro_2_AS"/>
</dbReference>
<evidence type="ECO:0000256" key="5">
    <source>
        <dbReference type="ARBA" id="ARBA00022801"/>
    </source>
</evidence>
<dbReference type="PANTHER" id="PTHR10066">
    <property type="entry name" value="BETA-GLUCURONIDASE"/>
    <property type="match status" value="1"/>
</dbReference>
<feature type="signal peptide" evidence="8">
    <location>
        <begin position="1"/>
        <end position="22"/>
    </location>
</feature>
<dbReference type="EC" id="3.2.1.31" evidence="3 7"/>
<dbReference type="InterPro" id="IPR006101">
    <property type="entry name" value="Glyco_hydro_2"/>
</dbReference>
<evidence type="ECO:0000313" key="13">
    <source>
        <dbReference type="Proteomes" id="UP001286313"/>
    </source>
</evidence>
<dbReference type="InterPro" id="IPR008979">
    <property type="entry name" value="Galactose-bd-like_sf"/>
</dbReference>
<dbReference type="InterPro" id="IPR006103">
    <property type="entry name" value="Glyco_hydro_2_cat"/>
</dbReference>
<evidence type="ECO:0000256" key="7">
    <source>
        <dbReference type="RuleBase" id="RU361154"/>
    </source>
</evidence>
<dbReference type="InterPro" id="IPR006102">
    <property type="entry name" value="Ig-like_GH2"/>
</dbReference>
<gene>
    <name evidence="12" type="ORF">Pcinc_034635</name>
</gene>
<dbReference type="GO" id="GO:0030246">
    <property type="term" value="F:carbohydrate binding"/>
    <property type="evidence" value="ECO:0007669"/>
    <property type="project" value="TreeGrafter"/>
</dbReference>
<dbReference type="InterPro" id="IPR006104">
    <property type="entry name" value="Glyco_hydro_2_N"/>
</dbReference>
<feature type="domain" description="Glycosyl hydrolases family 2 sugar binding" evidence="11">
    <location>
        <begin position="40"/>
        <end position="222"/>
    </location>
</feature>
<comment type="similarity">
    <text evidence="2 7">Belongs to the glycosyl hydrolase 2 family.</text>
</comment>
<dbReference type="GO" id="GO:0005615">
    <property type="term" value="C:extracellular space"/>
    <property type="evidence" value="ECO:0007669"/>
    <property type="project" value="TreeGrafter"/>
</dbReference>
<comment type="activity regulation">
    <text evidence="7">Inhibited by L-aspartic acid.</text>
</comment>
<evidence type="ECO:0000256" key="1">
    <source>
        <dbReference type="ARBA" id="ARBA00003025"/>
    </source>
</evidence>
<keyword evidence="8" id="KW-0732">Signal</keyword>
<evidence type="ECO:0000259" key="11">
    <source>
        <dbReference type="Pfam" id="PF02837"/>
    </source>
</evidence>
<dbReference type="FunFam" id="2.60.40.10:FF:000628">
    <property type="entry name" value="Beta-glucuronidase"/>
    <property type="match status" value="1"/>
</dbReference>
<comment type="subunit">
    <text evidence="7">Homotetramer.</text>
</comment>
<dbReference type="FunFam" id="2.60.120.260:FF:000027">
    <property type="entry name" value="Beta-glucuronidase"/>
    <property type="match status" value="1"/>
</dbReference>
<dbReference type="Pfam" id="PF02836">
    <property type="entry name" value="Glyco_hydro_2_C"/>
    <property type="match status" value="2"/>
</dbReference>
<dbReference type="SUPFAM" id="SSF51445">
    <property type="entry name" value="(Trans)glycosidases"/>
    <property type="match status" value="1"/>
</dbReference>
<feature type="domain" description="Glycoside hydrolase family 2 immunoglobulin-like beta-sandwich" evidence="9">
    <location>
        <begin position="224"/>
        <end position="329"/>
    </location>
</feature>
<sequence>MGCLRIWSVLTCLVSVSLVVESRDSSWGGLYPRESASREVKSLDGLWNFRLSPLLDAEKGFREEWYAQPLSKSGPVISMAVPSSYNDITQDKDLRDHIGWAWYDRLFYVPTRWQTDKQRVVLRLGSAHYNSIIYVNGHSLTSHEGGHLPIMADITTKLVYGKENLVTVAINNTLTPETIPQGTIVEHNDPSRYPPGYFAQSYNFDFTNYAGIHRPVYIYTTPQTFIEDILITTDINGANGVITYNVTHGNTMIGPSRSGEVGCSMKLLDIEGDHVTSAMGCQGTIVVTNASLWWPYLMSENPGYMYTLLVAVSDAEGNLDLYPHKVGIRTLGWNSTTLTINSKPLYLRGCGKHEDADIRGKGVDYALIVKDFSLLKWLGANSFRTSHYPYAEEIMDMADKEGIMIIDESPAVGLSGFDEALMNKHISVMQELVQRDKNRPSVIMWSVGNEPKSNQAPALNYFSEVVNSTKAFDPTRPVTCVLAVDKHSDLAVCKFVVFFSKVVSATKSADPSRPVTCVLNKPKEKEYAASSLDVILVNRYYSWYGDTGHLEVIKMQTITEFSEWHLLHNKPVMISEYGAGSLPGYHMDPAWTWSEEYQAELMIRNFEAFDELRSKGYFVGEMIWNFADFSTPQGHTRPGGNRKGIFTRSRQPKMAAHVLRYRYHNLANDTLTNSQAPMCFTSVLH</sequence>
<feature type="domain" description="Glycoside hydrolase family 2 catalytic" evidence="10">
    <location>
        <begin position="336"/>
        <end position="484"/>
    </location>
</feature>
<organism evidence="12 13">
    <name type="scientific">Petrolisthes cinctipes</name>
    <name type="common">Flat porcelain crab</name>
    <dbReference type="NCBI Taxonomy" id="88211"/>
    <lineage>
        <taxon>Eukaryota</taxon>
        <taxon>Metazoa</taxon>
        <taxon>Ecdysozoa</taxon>
        <taxon>Arthropoda</taxon>
        <taxon>Crustacea</taxon>
        <taxon>Multicrustacea</taxon>
        <taxon>Malacostraca</taxon>
        <taxon>Eumalacostraca</taxon>
        <taxon>Eucarida</taxon>
        <taxon>Decapoda</taxon>
        <taxon>Pleocyemata</taxon>
        <taxon>Anomura</taxon>
        <taxon>Galatheoidea</taxon>
        <taxon>Porcellanidae</taxon>
        <taxon>Petrolisthes</taxon>
    </lineage>
</organism>
<dbReference type="InterPro" id="IPR017853">
    <property type="entry name" value="GH"/>
</dbReference>
<dbReference type="InterPro" id="IPR013783">
    <property type="entry name" value="Ig-like_fold"/>
</dbReference>
<dbReference type="Pfam" id="PF02837">
    <property type="entry name" value="Glyco_hydro_2_N"/>
    <property type="match status" value="1"/>
</dbReference>
<feature type="chain" id="PRO_5042296668" description="Beta-glucuronidase" evidence="8">
    <location>
        <begin position="23"/>
        <end position="685"/>
    </location>
</feature>
<dbReference type="PRINTS" id="PR00132">
    <property type="entry name" value="GLHYDRLASE2"/>
</dbReference>
<evidence type="ECO:0000313" key="12">
    <source>
        <dbReference type="EMBL" id="KAK3859232.1"/>
    </source>
</evidence>
<evidence type="ECO:0000256" key="4">
    <source>
        <dbReference type="ARBA" id="ARBA00016205"/>
    </source>
</evidence>
<dbReference type="GO" id="GO:0005975">
    <property type="term" value="P:carbohydrate metabolic process"/>
    <property type="evidence" value="ECO:0007669"/>
    <property type="project" value="InterPro"/>
</dbReference>